<proteinExistence type="predicted"/>
<evidence type="ECO:0000256" key="1">
    <source>
        <dbReference type="SAM" id="Phobius"/>
    </source>
</evidence>
<sequence length="53" mass="5838">MAFAVHIPPILILNAILAILSPLYLAWPAHFHRFGAFTSSTLISLNPALQPRD</sequence>
<evidence type="ECO:0000313" key="5">
    <source>
        <dbReference type="Proteomes" id="UP000298030"/>
    </source>
</evidence>
<keyword evidence="1" id="KW-0472">Membrane</keyword>
<dbReference type="EMBL" id="QPFP01000437">
    <property type="protein sequence ID" value="TEB12124.1"/>
    <property type="molecule type" value="Genomic_DNA"/>
</dbReference>
<keyword evidence="5" id="KW-1185">Reference proteome</keyword>
<dbReference type="AlphaFoldDB" id="A0A4Y7SX02"/>
<feature type="transmembrane region" description="Helical" evidence="1">
    <location>
        <begin position="6"/>
        <end position="27"/>
    </location>
</feature>
<evidence type="ECO:0000313" key="4">
    <source>
        <dbReference type="EMBL" id="TEB26383.1"/>
    </source>
</evidence>
<protein>
    <submittedName>
        <fullName evidence="4">Uncharacterized protein</fullName>
    </submittedName>
</protein>
<evidence type="ECO:0000313" key="2">
    <source>
        <dbReference type="EMBL" id="TEB04479.1"/>
    </source>
</evidence>
<gene>
    <name evidence="4" type="ORF">FA13DRAFT_1737565</name>
    <name evidence="3" type="ORF">FA13DRAFT_1748582</name>
    <name evidence="2" type="ORF">FA13DRAFT_1750566</name>
</gene>
<dbReference type="Proteomes" id="UP000298030">
    <property type="component" value="Unassembled WGS sequence"/>
</dbReference>
<accession>A0A4Y7SX02</accession>
<keyword evidence="1" id="KW-1133">Transmembrane helix</keyword>
<organism evidence="4 5">
    <name type="scientific">Coprinellus micaceus</name>
    <name type="common">Glistening ink-cap mushroom</name>
    <name type="synonym">Coprinus micaceus</name>
    <dbReference type="NCBI Taxonomy" id="71717"/>
    <lineage>
        <taxon>Eukaryota</taxon>
        <taxon>Fungi</taxon>
        <taxon>Dikarya</taxon>
        <taxon>Basidiomycota</taxon>
        <taxon>Agaricomycotina</taxon>
        <taxon>Agaricomycetes</taxon>
        <taxon>Agaricomycetidae</taxon>
        <taxon>Agaricales</taxon>
        <taxon>Agaricineae</taxon>
        <taxon>Psathyrellaceae</taxon>
        <taxon>Coprinellus</taxon>
    </lineage>
</organism>
<evidence type="ECO:0000313" key="3">
    <source>
        <dbReference type="EMBL" id="TEB12124.1"/>
    </source>
</evidence>
<dbReference type="EMBL" id="QPFP01000637">
    <property type="protein sequence ID" value="TEB04479.1"/>
    <property type="molecule type" value="Genomic_DNA"/>
</dbReference>
<name>A0A4Y7SX02_COPMI</name>
<comment type="caution">
    <text evidence="4">The sequence shown here is derived from an EMBL/GenBank/DDBJ whole genome shotgun (WGS) entry which is preliminary data.</text>
</comment>
<keyword evidence="1" id="KW-0812">Transmembrane</keyword>
<dbReference type="EMBL" id="QPFP01000049">
    <property type="protein sequence ID" value="TEB26383.1"/>
    <property type="molecule type" value="Genomic_DNA"/>
</dbReference>
<reference evidence="4 5" key="1">
    <citation type="journal article" date="2019" name="Nat. Ecol. Evol.">
        <title>Megaphylogeny resolves global patterns of mushroom evolution.</title>
        <authorList>
            <person name="Varga T."/>
            <person name="Krizsan K."/>
            <person name="Foldi C."/>
            <person name="Dima B."/>
            <person name="Sanchez-Garcia M."/>
            <person name="Sanchez-Ramirez S."/>
            <person name="Szollosi G.J."/>
            <person name="Szarkandi J.G."/>
            <person name="Papp V."/>
            <person name="Albert L."/>
            <person name="Andreopoulos W."/>
            <person name="Angelini C."/>
            <person name="Antonin V."/>
            <person name="Barry K.W."/>
            <person name="Bougher N.L."/>
            <person name="Buchanan P."/>
            <person name="Buyck B."/>
            <person name="Bense V."/>
            <person name="Catcheside P."/>
            <person name="Chovatia M."/>
            <person name="Cooper J."/>
            <person name="Damon W."/>
            <person name="Desjardin D."/>
            <person name="Finy P."/>
            <person name="Geml J."/>
            <person name="Haridas S."/>
            <person name="Hughes K."/>
            <person name="Justo A."/>
            <person name="Karasinski D."/>
            <person name="Kautmanova I."/>
            <person name="Kiss B."/>
            <person name="Kocsube S."/>
            <person name="Kotiranta H."/>
            <person name="LaButti K.M."/>
            <person name="Lechner B.E."/>
            <person name="Liimatainen K."/>
            <person name="Lipzen A."/>
            <person name="Lukacs Z."/>
            <person name="Mihaltcheva S."/>
            <person name="Morgado L.N."/>
            <person name="Niskanen T."/>
            <person name="Noordeloos M.E."/>
            <person name="Ohm R.A."/>
            <person name="Ortiz-Santana B."/>
            <person name="Ovrebo C."/>
            <person name="Racz N."/>
            <person name="Riley R."/>
            <person name="Savchenko A."/>
            <person name="Shiryaev A."/>
            <person name="Soop K."/>
            <person name="Spirin V."/>
            <person name="Szebenyi C."/>
            <person name="Tomsovsky M."/>
            <person name="Tulloss R.E."/>
            <person name="Uehling J."/>
            <person name="Grigoriev I.V."/>
            <person name="Vagvolgyi C."/>
            <person name="Papp T."/>
            <person name="Martin F.M."/>
            <person name="Miettinen O."/>
            <person name="Hibbett D.S."/>
            <person name="Nagy L.G."/>
        </authorList>
    </citation>
    <scope>NUCLEOTIDE SEQUENCE [LARGE SCALE GENOMIC DNA]</scope>
    <source>
        <strain evidence="4 5">FP101781</strain>
    </source>
</reference>